<reference evidence="4 5" key="1">
    <citation type="journal article" date="2015" name="Genome Biol. Evol.">
        <title>Phylogenomic analyses indicate that early fungi evolved digesting cell walls of algal ancestors of land plants.</title>
        <authorList>
            <person name="Chang Y."/>
            <person name="Wang S."/>
            <person name="Sekimoto S."/>
            <person name="Aerts A.L."/>
            <person name="Choi C."/>
            <person name="Clum A."/>
            <person name="LaButti K.M."/>
            <person name="Lindquist E.A."/>
            <person name="Yee Ngan C."/>
            <person name="Ohm R.A."/>
            <person name="Salamov A.A."/>
            <person name="Grigoriev I.V."/>
            <person name="Spatafora J.W."/>
            <person name="Berbee M.L."/>
        </authorList>
    </citation>
    <scope>NUCLEOTIDE SEQUENCE [LARGE SCALE GENOMIC DNA]</scope>
    <source>
        <strain evidence="4 5">NRRL 28638</strain>
    </source>
</reference>
<sequence length="588" mass="67657">MSVNLLRQYKNLHNRQNYIIEKAEFYFNSGEYDNSIKLTEKIQATSPLFKTATLIKAKALWKSGNLSLALEQLNYLLVKEPTLIESYLLISKIYYQQKNYKNSKSVLLLAKEKILYCEVLCPELESLLIASELELNRTLELNNIDKKFRNFNQLTIFKELPIDCIYTVFNYLNFQDLCNSNLVCKQWTQDLSNLPQIWSSLNLNFEKKTRLIANNTVQTHIQSFFKRSGHRLKDLRISNLLISEATIFPMYFKGKVLQLSCLSLIGCELDSRLLDKIVMTLGGTLKELDLSNLVGQSTPNLGLILKTCQSLKSLNLSNIPTFNDLLISDTLQTLHQSNNLPKLLNLKLRANSLTRGKFQQFINYFPQLTELDISYSKNLNIENLKNISKKLINLERIGVSGLYSMQDINLERYLLHLLSTLKNLVYLEFQNYPNLQDSLITLSVGFTNILVSLDFSHCRQITNSSLDAIGLGCPNLKTLKLANCPQITDIGVKSVIRYCPELQHLNLSFNPKLTDQFFEYLTQLPTGLEHLEVESCSELSTRGLIPYCKHRNSLKLRVLKLGTIGMLDVECYNWLKLRFSRVKFSVNY</sequence>
<protein>
    <submittedName>
        <fullName evidence="4">RNI-like protein</fullName>
    </submittedName>
</protein>
<dbReference type="InterPro" id="IPR001810">
    <property type="entry name" value="F-box_dom"/>
</dbReference>
<keyword evidence="1" id="KW-0433">Leucine-rich repeat</keyword>
<evidence type="ECO:0000259" key="3">
    <source>
        <dbReference type="PROSITE" id="PS50181"/>
    </source>
</evidence>
<dbReference type="InterPro" id="IPR006553">
    <property type="entry name" value="Leu-rich_rpt_Cys-con_subtyp"/>
</dbReference>
<dbReference type="Gene3D" id="3.80.10.10">
    <property type="entry name" value="Ribonuclease Inhibitor"/>
    <property type="match status" value="2"/>
</dbReference>
<evidence type="ECO:0000256" key="1">
    <source>
        <dbReference type="ARBA" id="ARBA00022614"/>
    </source>
</evidence>
<proteinExistence type="predicted"/>
<evidence type="ECO:0000313" key="5">
    <source>
        <dbReference type="Proteomes" id="UP000070444"/>
    </source>
</evidence>
<dbReference type="Proteomes" id="UP000070444">
    <property type="component" value="Unassembled WGS sequence"/>
</dbReference>
<dbReference type="InterPro" id="IPR025875">
    <property type="entry name" value="Leu-rich_rpt_4"/>
</dbReference>
<dbReference type="EMBL" id="KQ964655">
    <property type="protein sequence ID" value="KXN67169.1"/>
    <property type="molecule type" value="Genomic_DNA"/>
</dbReference>
<gene>
    <name evidence="4" type="ORF">CONCODRAFT_73189</name>
</gene>
<evidence type="ECO:0000256" key="2">
    <source>
        <dbReference type="ARBA" id="ARBA00022737"/>
    </source>
</evidence>
<dbReference type="Pfam" id="PF12937">
    <property type="entry name" value="F-box-like"/>
    <property type="match status" value="1"/>
</dbReference>
<dbReference type="SMART" id="SM00367">
    <property type="entry name" value="LRR_CC"/>
    <property type="match status" value="5"/>
</dbReference>
<dbReference type="PROSITE" id="PS50181">
    <property type="entry name" value="FBOX"/>
    <property type="match status" value="1"/>
</dbReference>
<dbReference type="AlphaFoldDB" id="A0A137NX05"/>
<feature type="domain" description="F-box" evidence="3">
    <location>
        <begin position="154"/>
        <end position="201"/>
    </location>
</feature>
<dbReference type="SUPFAM" id="SSF52047">
    <property type="entry name" value="RNI-like"/>
    <property type="match status" value="1"/>
</dbReference>
<dbReference type="SUPFAM" id="SSF81383">
    <property type="entry name" value="F-box domain"/>
    <property type="match status" value="1"/>
</dbReference>
<keyword evidence="2" id="KW-0677">Repeat</keyword>
<dbReference type="InterPro" id="IPR036047">
    <property type="entry name" value="F-box-like_dom_sf"/>
</dbReference>
<dbReference type="OrthoDB" id="550575at2759"/>
<accession>A0A137NX05</accession>
<dbReference type="GO" id="GO:0019005">
    <property type="term" value="C:SCF ubiquitin ligase complex"/>
    <property type="evidence" value="ECO:0007669"/>
    <property type="project" value="TreeGrafter"/>
</dbReference>
<dbReference type="OMA" id="DISECPH"/>
<name>A0A137NX05_CONC2</name>
<organism evidence="4 5">
    <name type="scientific">Conidiobolus coronatus (strain ATCC 28846 / CBS 209.66 / NRRL 28638)</name>
    <name type="common">Delacroixia coronata</name>
    <dbReference type="NCBI Taxonomy" id="796925"/>
    <lineage>
        <taxon>Eukaryota</taxon>
        <taxon>Fungi</taxon>
        <taxon>Fungi incertae sedis</taxon>
        <taxon>Zoopagomycota</taxon>
        <taxon>Entomophthoromycotina</taxon>
        <taxon>Entomophthoromycetes</taxon>
        <taxon>Entomophthorales</taxon>
        <taxon>Ancylistaceae</taxon>
        <taxon>Conidiobolus</taxon>
    </lineage>
</organism>
<evidence type="ECO:0000313" key="4">
    <source>
        <dbReference type="EMBL" id="KXN67169.1"/>
    </source>
</evidence>
<keyword evidence="5" id="KW-1185">Reference proteome</keyword>
<dbReference type="PANTHER" id="PTHR13318">
    <property type="entry name" value="PARTNER OF PAIRED, ISOFORM B-RELATED"/>
    <property type="match status" value="1"/>
</dbReference>
<dbReference type="STRING" id="796925.A0A137NX05"/>
<dbReference type="GO" id="GO:0031146">
    <property type="term" value="P:SCF-dependent proteasomal ubiquitin-dependent protein catabolic process"/>
    <property type="evidence" value="ECO:0007669"/>
    <property type="project" value="TreeGrafter"/>
</dbReference>
<dbReference type="InterPro" id="IPR032675">
    <property type="entry name" value="LRR_dom_sf"/>
</dbReference>
<dbReference type="InterPro" id="IPR011990">
    <property type="entry name" value="TPR-like_helical_dom_sf"/>
</dbReference>
<dbReference type="Gene3D" id="1.25.40.10">
    <property type="entry name" value="Tetratricopeptide repeat domain"/>
    <property type="match status" value="1"/>
</dbReference>
<dbReference type="SUPFAM" id="SSF48452">
    <property type="entry name" value="TPR-like"/>
    <property type="match status" value="1"/>
</dbReference>
<dbReference type="Pfam" id="PF12799">
    <property type="entry name" value="LRR_4"/>
    <property type="match status" value="1"/>
</dbReference>